<proteinExistence type="inferred from homology"/>
<dbReference type="AlphaFoldDB" id="A0A6S5KCN0"/>
<evidence type="ECO:0000313" key="3">
    <source>
        <dbReference type="Proteomes" id="UP000515488"/>
    </source>
</evidence>
<evidence type="ECO:0000256" key="1">
    <source>
        <dbReference type="SAM" id="Phobius"/>
    </source>
</evidence>
<dbReference type="HAMAP" id="MF_04137">
    <property type="entry name" value="I_SPANIN_LAMBDA"/>
    <property type="match status" value="1"/>
</dbReference>
<organism evidence="2 3">
    <name type="scientific">Enterobacter cloacae</name>
    <dbReference type="NCBI Taxonomy" id="550"/>
    <lineage>
        <taxon>Bacteria</taxon>
        <taxon>Pseudomonadati</taxon>
        <taxon>Pseudomonadota</taxon>
        <taxon>Gammaproteobacteria</taxon>
        <taxon>Enterobacterales</taxon>
        <taxon>Enterobacteriaceae</taxon>
        <taxon>Enterobacter</taxon>
        <taxon>Enterobacter cloacae complex</taxon>
    </lineage>
</organism>
<sequence length="156" mass="17455">MIGALVKRYWLQLLVLVLIGVLALLVNHYRDNAITYKDQRDKATRKLSLANATIKDMQVRQRDVAALDAKYTGELADAKETIERLHSDVIAGRKRLQLNANCPANGTTSASGMGDASGPRLTDSAERDYFTLRERIATVTKQVGYLQDYIKEQCLK</sequence>
<dbReference type="EMBL" id="AP022126">
    <property type="protein sequence ID" value="BBS32859.1"/>
    <property type="molecule type" value="Genomic_DNA"/>
</dbReference>
<keyword evidence="1" id="KW-1133">Transmembrane helix</keyword>
<feature type="transmembrane region" description="Helical" evidence="1">
    <location>
        <begin position="9"/>
        <end position="29"/>
    </location>
</feature>
<gene>
    <name evidence="2" type="ORF">WP5S18C02_30650</name>
</gene>
<evidence type="ECO:0000313" key="2">
    <source>
        <dbReference type="EMBL" id="BBS32859.1"/>
    </source>
</evidence>
<dbReference type="Pfam" id="PF03245">
    <property type="entry name" value="Phage_lysis"/>
    <property type="match status" value="1"/>
</dbReference>
<keyword evidence="1" id="KW-0472">Membrane</keyword>
<keyword evidence="1" id="KW-0812">Transmembrane</keyword>
<reference evidence="2 3" key="1">
    <citation type="submission" date="2019-12" db="EMBL/GenBank/DDBJ databases">
        <title>complete genome sequences of Enterobacter cloacae str. WP5-S18-CRE-02 isolated from wastewater treatment plant effluent.</title>
        <authorList>
            <person name="Sekizuka T."/>
            <person name="Itokawa K."/>
            <person name="Yatsu K."/>
            <person name="Inamine Y."/>
            <person name="Kuroda M."/>
        </authorList>
    </citation>
    <scope>NUCLEOTIDE SEQUENCE [LARGE SCALE GENOMIC DNA]</scope>
    <source>
        <strain evidence="2 3">WP5-S18-CRE-02</strain>
    </source>
</reference>
<accession>A0A6S5KCN0</accession>
<name>A0A6S5KCN0_ENTCL</name>
<dbReference type="InterPro" id="IPR004929">
    <property type="entry name" value="I-spanin"/>
</dbReference>
<protein>
    <submittedName>
        <fullName evidence="2">Endopeptidase</fullName>
    </submittedName>
</protein>
<dbReference type="Proteomes" id="UP000515488">
    <property type="component" value="Chromosome"/>
</dbReference>
<dbReference type="RefSeq" id="WP_182944957.1">
    <property type="nucleotide sequence ID" value="NZ_AP022126.1"/>
</dbReference>
<dbReference type="GO" id="GO:0044659">
    <property type="term" value="P:viral release from host cell by cytolysis"/>
    <property type="evidence" value="ECO:0007669"/>
    <property type="project" value="InterPro"/>
</dbReference>